<organism evidence="4 5">
    <name type="scientific">Aphanomyces stellatus</name>
    <dbReference type="NCBI Taxonomy" id="120398"/>
    <lineage>
        <taxon>Eukaryota</taxon>
        <taxon>Sar</taxon>
        <taxon>Stramenopiles</taxon>
        <taxon>Oomycota</taxon>
        <taxon>Saprolegniomycetes</taxon>
        <taxon>Saprolegniales</taxon>
        <taxon>Verrucalvaceae</taxon>
        <taxon>Aphanomyces</taxon>
    </lineage>
</organism>
<evidence type="ECO:0000313" key="5">
    <source>
        <dbReference type="Proteomes" id="UP000332933"/>
    </source>
</evidence>
<dbReference type="EMBL" id="VJMH01005859">
    <property type="protein sequence ID" value="KAF0692667.1"/>
    <property type="molecule type" value="Genomic_DNA"/>
</dbReference>
<dbReference type="AlphaFoldDB" id="A0A485L8A9"/>
<protein>
    <submittedName>
        <fullName evidence="4">Aste57867_16266 protein</fullName>
    </submittedName>
</protein>
<dbReference type="Proteomes" id="UP000332933">
    <property type="component" value="Unassembled WGS sequence"/>
</dbReference>
<feature type="signal peptide" evidence="2">
    <location>
        <begin position="1"/>
        <end position="23"/>
    </location>
</feature>
<keyword evidence="1" id="KW-1133">Transmembrane helix</keyword>
<evidence type="ECO:0000313" key="3">
    <source>
        <dbReference type="EMBL" id="KAF0692667.1"/>
    </source>
</evidence>
<name>A0A485L8A9_9STRA</name>
<accession>A0A485L8A9</accession>
<reference evidence="3" key="2">
    <citation type="submission" date="2019-06" db="EMBL/GenBank/DDBJ databases">
        <title>Genomics analysis of Aphanomyces spp. identifies a new class of oomycete effector associated with host adaptation.</title>
        <authorList>
            <person name="Gaulin E."/>
        </authorList>
    </citation>
    <scope>NUCLEOTIDE SEQUENCE</scope>
    <source>
        <strain evidence="3">CBS 578.67</strain>
    </source>
</reference>
<feature type="chain" id="PRO_5036116362" evidence="2">
    <location>
        <begin position="24"/>
        <end position="241"/>
    </location>
</feature>
<keyword evidence="2" id="KW-0732">Signal</keyword>
<gene>
    <name evidence="4" type="primary">Aste57867_16266</name>
    <name evidence="3" type="ORF">As57867_016209</name>
    <name evidence="4" type="ORF">ASTE57867_16266</name>
</gene>
<evidence type="ECO:0000313" key="4">
    <source>
        <dbReference type="EMBL" id="VFT93042.1"/>
    </source>
</evidence>
<evidence type="ECO:0000256" key="1">
    <source>
        <dbReference type="SAM" id="Phobius"/>
    </source>
</evidence>
<reference evidence="4 5" key="1">
    <citation type="submission" date="2019-03" db="EMBL/GenBank/DDBJ databases">
        <authorList>
            <person name="Gaulin E."/>
            <person name="Dumas B."/>
        </authorList>
    </citation>
    <scope>NUCLEOTIDE SEQUENCE [LARGE SCALE GENOMIC DNA]</scope>
    <source>
        <strain evidence="4">CBS 568.67</strain>
    </source>
</reference>
<sequence length="241" mass="26045">MQRAVFLVYIALLVSVAGRSCSSQELSTLQKHRESSVPDLCIPMGATNRPKIIDALNGDERMVLCSLPICIAWFEDQDVPDCDDPAVPSSPSLATLVKTLSDLCAATQFVTQDTSKSCNYYDMRMLRALPLFPIWPNCSAALDRTPPTRLLDVLYDPHLCSAPACTEYVSSLMKRAPSCIVVVSGGTSRNTSDSLLDQLATLCPPGSFGMDFAATASAASHPTSTALVSMFFVLAWVLLAW</sequence>
<dbReference type="EMBL" id="CAADRA010005880">
    <property type="protein sequence ID" value="VFT93042.1"/>
    <property type="molecule type" value="Genomic_DNA"/>
</dbReference>
<feature type="transmembrane region" description="Helical" evidence="1">
    <location>
        <begin position="223"/>
        <end position="240"/>
    </location>
</feature>
<keyword evidence="1" id="KW-0472">Membrane</keyword>
<proteinExistence type="predicted"/>
<keyword evidence="5" id="KW-1185">Reference proteome</keyword>
<evidence type="ECO:0000256" key="2">
    <source>
        <dbReference type="SAM" id="SignalP"/>
    </source>
</evidence>
<keyword evidence="1" id="KW-0812">Transmembrane</keyword>